<dbReference type="PANTHER" id="PTHR32432:SF3">
    <property type="entry name" value="ETHANOLAMINE UTILIZATION PROTEIN EUTJ"/>
    <property type="match status" value="1"/>
</dbReference>
<reference evidence="2 3" key="1">
    <citation type="submission" date="2016-08" db="EMBL/GenBank/DDBJ databases">
        <title>Identification and validation of antigenic proteins from Pajaroellobacter abortibovis using de-novo genome sequence assembly and reverse vaccinology.</title>
        <authorList>
            <person name="Welly B.T."/>
            <person name="Miller M.R."/>
            <person name="Stott J.L."/>
            <person name="Blanchard M.T."/>
            <person name="Islas-Trejo A.D."/>
            <person name="O'Rourke S.M."/>
            <person name="Young A.E."/>
            <person name="Medrano J.F."/>
            <person name="Van Eenennaam A.L."/>
        </authorList>
    </citation>
    <scope>NUCLEOTIDE SEQUENCE [LARGE SCALE GENOMIC DNA]</scope>
    <source>
        <strain evidence="2 3">BTF92-0548A/99-0131</strain>
    </source>
</reference>
<dbReference type="InterPro" id="IPR050696">
    <property type="entry name" value="FtsA/MreB"/>
</dbReference>
<dbReference type="PANTHER" id="PTHR32432">
    <property type="entry name" value="CELL DIVISION PROTEIN FTSA-RELATED"/>
    <property type="match status" value="1"/>
</dbReference>
<dbReference type="Pfam" id="PF11104">
    <property type="entry name" value="PilM_2"/>
    <property type="match status" value="1"/>
</dbReference>
<dbReference type="InterPro" id="IPR043129">
    <property type="entry name" value="ATPase_NBD"/>
</dbReference>
<keyword evidence="3" id="KW-1185">Reference proteome</keyword>
<dbReference type="SUPFAM" id="SSF53067">
    <property type="entry name" value="Actin-like ATPase domain"/>
    <property type="match status" value="1"/>
</dbReference>
<dbReference type="KEGG" id="pabo:BCY86_04490"/>
<keyword evidence="1" id="KW-1133">Transmembrane helix</keyword>
<dbReference type="OrthoDB" id="1926201at2"/>
<dbReference type="STRING" id="1882918.BCY86_04490"/>
<evidence type="ECO:0008006" key="4">
    <source>
        <dbReference type="Google" id="ProtNLM"/>
    </source>
</evidence>
<evidence type="ECO:0000256" key="1">
    <source>
        <dbReference type="SAM" id="Phobius"/>
    </source>
</evidence>
<evidence type="ECO:0000313" key="2">
    <source>
        <dbReference type="EMBL" id="APS00025.1"/>
    </source>
</evidence>
<keyword evidence="1" id="KW-0472">Membrane</keyword>
<dbReference type="EMBL" id="CP016908">
    <property type="protein sequence ID" value="APS00025.1"/>
    <property type="molecule type" value="Genomic_DNA"/>
</dbReference>
<organism evidence="2 3">
    <name type="scientific">Pajaroellobacter abortibovis</name>
    <dbReference type="NCBI Taxonomy" id="1882918"/>
    <lineage>
        <taxon>Bacteria</taxon>
        <taxon>Pseudomonadati</taxon>
        <taxon>Myxococcota</taxon>
        <taxon>Polyangia</taxon>
        <taxon>Polyangiales</taxon>
        <taxon>Polyangiaceae</taxon>
    </lineage>
</organism>
<dbReference type="InterPro" id="IPR005883">
    <property type="entry name" value="PilM"/>
</dbReference>
<gene>
    <name evidence="2" type="ORF">BCY86_04490</name>
</gene>
<name>A0A1L6MX41_9BACT</name>
<dbReference type="Gene3D" id="3.30.420.380">
    <property type="match status" value="1"/>
</dbReference>
<proteinExistence type="predicted"/>
<dbReference type="RefSeq" id="WP_075276691.1">
    <property type="nucleotide sequence ID" value="NZ_CP016908.1"/>
</dbReference>
<feature type="transmembrane region" description="Helical" evidence="1">
    <location>
        <begin position="351"/>
        <end position="375"/>
    </location>
</feature>
<protein>
    <recommendedName>
        <fullName evidence="4">GspL periplasmic domain-containing protein</fullName>
    </recommendedName>
</protein>
<evidence type="ECO:0000313" key="3">
    <source>
        <dbReference type="Proteomes" id="UP000185544"/>
    </source>
</evidence>
<dbReference type="Proteomes" id="UP000185544">
    <property type="component" value="Chromosome"/>
</dbReference>
<sequence length="534" mass="58963">MATWLGIDIQKRTVKATVVRSRYRKLSLEALAIEQIEPPSSSISSNNSQRMSTRHFLPLTNSSFSKTLGETIKRAIASLLLSSDVLQQDGIAIALHGSQTAIRNIVFPLQTKRRLKEILPFELEGELPFDLSEAVFDYRILDQRKDPSSLSLIVGIARIEIVKRWIEMVQQAIAVEPHVVGVGAFPLVHLSPFISKQSQEEPIAFLDLRQEDSDLLILVNNKPVFARTLSSGTNHLLDGSTLLTHDFSLSMAGYQAAGGVLPAQLILCGDAIHSLDQLSEQFKIPTEIFSLSNSEKGERLLLNETINPGDLPKFAKAIGLALSLRTNSQALNLRQGSLAYERKFEWLKTQIPVLVTMGLIVWLHLLFSLGAHMYVASKEEKRLVDSLSAVTREVLGEETQDAVQANELLSSLMNIQDQDPMPHADAFDVMVRLAEVVPPSMVHNIEELDVQKGRVVVHGIVSSIPEAQAIASSLSKLACFSDVKIASTHQAIGSERQKYTLEFEIKCPIDVKSKKKEGIMTASLTHVSSKKGEK</sequence>
<keyword evidence="1" id="KW-0812">Transmembrane</keyword>
<dbReference type="AlphaFoldDB" id="A0A1L6MX41"/>
<accession>A0A1L6MX41</accession>